<dbReference type="AlphaFoldDB" id="A0A9Q2KSJ1"/>
<feature type="region of interest" description="Head domain (RuvB-H)" evidence="9">
    <location>
        <begin position="260"/>
        <end position="347"/>
    </location>
</feature>
<comment type="similarity">
    <text evidence="9">Belongs to the RuvB family.</text>
</comment>
<dbReference type="GO" id="GO:0009378">
    <property type="term" value="F:four-way junction helicase activity"/>
    <property type="evidence" value="ECO:0007669"/>
    <property type="project" value="InterPro"/>
</dbReference>
<comment type="catalytic activity">
    <reaction evidence="9">
        <text>ATP + H2O = ADP + phosphate + H(+)</text>
        <dbReference type="Rhea" id="RHEA:13065"/>
        <dbReference type="ChEBI" id="CHEBI:15377"/>
        <dbReference type="ChEBI" id="CHEBI:15378"/>
        <dbReference type="ChEBI" id="CHEBI:30616"/>
        <dbReference type="ChEBI" id="CHEBI:43474"/>
        <dbReference type="ChEBI" id="CHEBI:456216"/>
    </reaction>
</comment>
<evidence type="ECO:0000256" key="2">
    <source>
        <dbReference type="ARBA" id="ARBA00022741"/>
    </source>
</evidence>
<dbReference type="HAMAP" id="MF_00016">
    <property type="entry name" value="DNA_HJ_migration_RuvB"/>
    <property type="match status" value="1"/>
</dbReference>
<keyword evidence="5 9" id="KW-0067">ATP-binding</keyword>
<evidence type="ECO:0000256" key="1">
    <source>
        <dbReference type="ARBA" id="ARBA00022490"/>
    </source>
</evidence>
<evidence type="ECO:0000256" key="4">
    <source>
        <dbReference type="ARBA" id="ARBA00022801"/>
    </source>
</evidence>
<reference evidence="11 12" key="1">
    <citation type="submission" date="2020-09" db="EMBL/GenBank/DDBJ databases">
        <title>Development of specific Francisella tularensis PCR assay based on in-depth characterization of family Francisellaceae.</title>
        <authorList>
            <person name="Ohrman C."/>
            <person name="Sahl J."/>
            <person name="Sjodin A."/>
            <person name="Uneklint I."/>
            <person name="Ballard R."/>
            <person name="Karlsson L."/>
            <person name="Mcdonough R."/>
            <person name="Sundell D."/>
            <person name="Soria K."/>
            <person name="Brindeflk B."/>
            <person name="Vallesi A."/>
            <person name="Ramirez-Paredes J.G."/>
            <person name="Colquhoun D."/>
            <person name="Myrtennas K."/>
            <person name="Birdsell D."/>
            <person name="Johansson A."/>
            <person name="Wagner D."/>
            <person name="Forsman M."/>
        </authorList>
    </citation>
    <scope>NUCLEOTIDE SEQUENCE [LARGE SCALE GENOMIC DNA]</scope>
    <source>
        <strain evidence="11 12">FSC1140</strain>
    </source>
</reference>
<sequence>MIETDRIISANTVQTKDENSIDRAIRPKTLAEYEGQPAVREQMEIFIQAAKSRKNALDHTLIFGPPGLGKTTLSNIIANEMEVELKQTSGPVLEKAGDLAALLTNLEENDVLFIDEIHRLSPVIEEILYPAMEDYQLDIMIGEGPAARSIKIDLPPFTLVGATTRVGLLTSPLRDRFGIIQRLEFYSVDDLAKIVYRSAKLLDLDITDDGANEIAKRSRGTPRIANRLLRRVRDYAQVKASGVISYDIADKALTMLKVDPVGFDHMDHKYLLTLMEKFGGGPVGLDTMAAALSEEKGTIEDVIEPYLIQQGYIMRTARGRIATLLAYNHFKLKIPHVLNSDQQNLSI</sequence>
<feature type="region of interest" description="Small ATPAse domain (RuvB-S)" evidence="9">
    <location>
        <begin position="187"/>
        <end position="257"/>
    </location>
</feature>
<comment type="subunit">
    <text evidence="9">Homohexamer. Forms an RuvA(8)-RuvB(12)-Holliday junction (HJ) complex. HJ DNA is sandwiched between 2 RuvA tetramers; dsDNA enters through RuvA and exits via RuvB. An RuvB hexamer assembles on each DNA strand where it exits the tetramer. Each RuvB hexamer is contacted by two RuvA subunits (via domain III) on 2 adjacent RuvB subunits; this complex drives branch migration. In the full resolvosome a probable DNA-RuvA(4)-RuvB(12)-RuvC(2) complex forms which resolves the HJ.</text>
</comment>
<accession>A0A9Q2KSJ1</accession>
<organism evidence="11 12">
    <name type="scientific">Francisella noatunensis</name>
    <dbReference type="NCBI Taxonomy" id="657445"/>
    <lineage>
        <taxon>Bacteria</taxon>
        <taxon>Pseudomonadati</taxon>
        <taxon>Pseudomonadota</taxon>
        <taxon>Gammaproteobacteria</taxon>
        <taxon>Thiotrichales</taxon>
        <taxon>Francisellaceae</taxon>
        <taxon>Francisella</taxon>
    </lineage>
</organism>
<dbReference type="InterPro" id="IPR027417">
    <property type="entry name" value="P-loop_NTPase"/>
</dbReference>
<dbReference type="GO" id="GO:0005524">
    <property type="term" value="F:ATP binding"/>
    <property type="evidence" value="ECO:0007669"/>
    <property type="project" value="UniProtKB-UniRule"/>
</dbReference>
<keyword evidence="7 9" id="KW-0233">DNA recombination</keyword>
<dbReference type="SUPFAM" id="SSF46785">
    <property type="entry name" value="Winged helix' DNA-binding domain"/>
    <property type="match status" value="1"/>
</dbReference>
<feature type="binding site" evidence="9">
    <location>
        <position position="72"/>
    </location>
    <ligand>
        <name>ATP</name>
        <dbReference type="ChEBI" id="CHEBI:30616"/>
    </ligand>
</feature>
<evidence type="ECO:0000256" key="3">
    <source>
        <dbReference type="ARBA" id="ARBA00022763"/>
    </source>
</evidence>
<evidence type="ECO:0000256" key="7">
    <source>
        <dbReference type="ARBA" id="ARBA00023172"/>
    </source>
</evidence>
<evidence type="ECO:0000259" key="10">
    <source>
        <dbReference type="SMART" id="SM00382"/>
    </source>
</evidence>
<dbReference type="NCBIfam" id="NF000868">
    <property type="entry name" value="PRK00080.1"/>
    <property type="match status" value="1"/>
</dbReference>
<dbReference type="GO" id="GO:0048476">
    <property type="term" value="C:Holliday junction resolvase complex"/>
    <property type="evidence" value="ECO:0007669"/>
    <property type="project" value="UniProtKB-UniRule"/>
</dbReference>
<feature type="binding site" evidence="9">
    <location>
        <position position="67"/>
    </location>
    <ligand>
        <name>ATP</name>
        <dbReference type="ChEBI" id="CHEBI:30616"/>
    </ligand>
</feature>
<keyword evidence="6 9" id="KW-0238">DNA-binding</keyword>
<dbReference type="EMBL" id="JACVKN010000140">
    <property type="protein sequence ID" value="MBK2065336.1"/>
    <property type="molecule type" value="Genomic_DNA"/>
</dbReference>
<dbReference type="GeneID" id="93256060"/>
<gene>
    <name evidence="9 11" type="primary">ruvB</name>
    <name evidence="11" type="ORF">IB647_06680</name>
</gene>
<dbReference type="GO" id="GO:0000400">
    <property type="term" value="F:four-way junction DNA binding"/>
    <property type="evidence" value="ECO:0007669"/>
    <property type="project" value="UniProtKB-UniRule"/>
</dbReference>
<dbReference type="CDD" id="cd00009">
    <property type="entry name" value="AAA"/>
    <property type="match status" value="1"/>
</dbReference>
<feature type="binding site" evidence="9">
    <location>
        <position position="71"/>
    </location>
    <ligand>
        <name>ATP</name>
        <dbReference type="ChEBI" id="CHEBI:30616"/>
    </ligand>
</feature>
<keyword evidence="2 9" id="KW-0547">Nucleotide-binding</keyword>
<dbReference type="InterPro" id="IPR036390">
    <property type="entry name" value="WH_DNA-bd_sf"/>
</dbReference>
<feature type="binding site" evidence="9">
    <location>
        <position position="315"/>
    </location>
    <ligand>
        <name>DNA</name>
        <dbReference type="ChEBI" id="CHEBI:16991"/>
    </ligand>
</feature>
<keyword evidence="8 9" id="KW-0234">DNA repair</keyword>
<comment type="caution">
    <text evidence="11">The sequence shown here is derived from an EMBL/GenBank/DDBJ whole genome shotgun (WGS) entry which is preliminary data.</text>
</comment>
<dbReference type="Gene3D" id="3.40.50.300">
    <property type="entry name" value="P-loop containing nucleotide triphosphate hydrolases"/>
    <property type="match status" value="1"/>
</dbReference>
<dbReference type="InterPro" id="IPR003593">
    <property type="entry name" value="AAA+_ATPase"/>
</dbReference>
<evidence type="ECO:0000256" key="6">
    <source>
        <dbReference type="ARBA" id="ARBA00023125"/>
    </source>
</evidence>
<feature type="binding site" evidence="9">
    <location>
        <position position="176"/>
    </location>
    <ligand>
        <name>ATP</name>
        <dbReference type="ChEBI" id="CHEBI:30616"/>
    </ligand>
</feature>
<feature type="domain" description="AAA+ ATPase" evidence="10">
    <location>
        <begin position="56"/>
        <end position="187"/>
    </location>
</feature>
<dbReference type="Pfam" id="PF17864">
    <property type="entry name" value="AAA_lid_4"/>
    <property type="match status" value="1"/>
</dbReference>
<evidence type="ECO:0000313" key="12">
    <source>
        <dbReference type="Proteomes" id="UP000701999"/>
    </source>
</evidence>
<dbReference type="Pfam" id="PF05496">
    <property type="entry name" value="RuvB_N"/>
    <property type="match status" value="1"/>
</dbReference>
<evidence type="ECO:0000256" key="8">
    <source>
        <dbReference type="ARBA" id="ARBA00023204"/>
    </source>
</evidence>
<dbReference type="GO" id="GO:0006310">
    <property type="term" value="P:DNA recombination"/>
    <property type="evidence" value="ECO:0007669"/>
    <property type="project" value="UniProtKB-UniRule"/>
</dbReference>
<dbReference type="Pfam" id="PF05491">
    <property type="entry name" value="WHD_RuvB"/>
    <property type="match status" value="1"/>
</dbReference>
<keyword evidence="11" id="KW-0347">Helicase</keyword>
<dbReference type="FunFam" id="3.40.50.300:FF:000073">
    <property type="entry name" value="Holliday junction ATP-dependent DNA helicase RuvB"/>
    <property type="match status" value="1"/>
</dbReference>
<keyword evidence="12" id="KW-1185">Reference proteome</keyword>
<keyword evidence="4 9" id="KW-0378">Hydrolase</keyword>
<feature type="binding site" evidence="9">
    <location>
        <position position="71"/>
    </location>
    <ligand>
        <name>Mg(2+)</name>
        <dbReference type="ChEBI" id="CHEBI:18420"/>
    </ligand>
</feature>
<dbReference type="GO" id="GO:0016787">
    <property type="term" value="F:hydrolase activity"/>
    <property type="evidence" value="ECO:0007669"/>
    <property type="project" value="UniProtKB-KW"/>
</dbReference>
<dbReference type="Gene3D" id="1.10.8.60">
    <property type="match status" value="1"/>
</dbReference>
<dbReference type="InterPro" id="IPR008824">
    <property type="entry name" value="RuvB-like_N"/>
</dbReference>
<feature type="binding site" evidence="9">
    <location>
        <position position="223"/>
    </location>
    <ligand>
        <name>ATP</name>
        <dbReference type="ChEBI" id="CHEBI:30616"/>
    </ligand>
</feature>
<feature type="binding site" evidence="9">
    <location>
        <position position="26"/>
    </location>
    <ligand>
        <name>ATP</name>
        <dbReference type="ChEBI" id="CHEBI:30616"/>
    </ligand>
</feature>
<evidence type="ECO:0000256" key="5">
    <source>
        <dbReference type="ARBA" id="ARBA00022840"/>
    </source>
</evidence>
<dbReference type="GO" id="GO:0006281">
    <property type="term" value="P:DNA repair"/>
    <property type="evidence" value="ECO:0007669"/>
    <property type="project" value="UniProtKB-UniRule"/>
</dbReference>
<dbReference type="FunFam" id="1.10.8.60:FF:000023">
    <property type="entry name" value="Holliday junction ATP-dependent DNA helicase RuvB"/>
    <property type="match status" value="1"/>
</dbReference>
<comment type="subcellular location">
    <subcellularLocation>
        <location evidence="9">Cytoplasm</location>
    </subcellularLocation>
</comment>
<feature type="binding site" evidence="9">
    <location>
        <position position="186"/>
    </location>
    <ligand>
        <name>ATP</name>
        <dbReference type="ChEBI" id="CHEBI:30616"/>
    </ligand>
</feature>
<feature type="binding site" evidence="9">
    <location>
        <position position="70"/>
    </location>
    <ligand>
        <name>ATP</name>
        <dbReference type="ChEBI" id="CHEBI:30616"/>
    </ligand>
</feature>
<dbReference type="PANTHER" id="PTHR42848:SF1">
    <property type="entry name" value="HOLLIDAY JUNCTION BRANCH MIGRATION COMPLEX SUBUNIT RUVB"/>
    <property type="match status" value="1"/>
</dbReference>
<feature type="binding site" evidence="9">
    <location>
        <position position="320"/>
    </location>
    <ligand>
        <name>DNA</name>
        <dbReference type="ChEBI" id="CHEBI:16991"/>
    </ligand>
</feature>
<proteinExistence type="inferred from homology"/>
<evidence type="ECO:0000256" key="9">
    <source>
        <dbReference type="HAMAP-Rule" id="MF_00016"/>
    </source>
</evidence>
<dbReference type="EC" id="3.6.4.-" evidence="9"/>
<dbReference type="InterPro" id="IPR036388">
    <property type="entry name" value="WH-like_DNA-bd_sf"/>
</dbReference>
<comment type="domain">
    <text evidence="9">Has 3 domains, the large (RuvB-L) and small ATPase (RuvB-S) domains and the C-terminal head (RuvB-H) domain. The head domain binds DNA, while the ATPase domains jointly bind ATP, ADP or are empty depending on the state of the subunit in the translocation cycle. During a single DNA translocation step the structure of each domain remains the same, but their relative positions change.</text>
</comment>
<dbReference type="SUPFAM" id="SSF52540">
    <property type="entry name" value="P-loop containing nucleoside triphosphate hydrolases"/>
    <property type="match status" value="1"/>
</dbReference>
<dbReference type="InterPro" id="IPR008823">
    <property type="entry name" value="RuvB_wg_C"/>
</dbReference>
<feature type="binding site" evidence="9">
    <location>
        <position position="25"/>
    </location>
    <ligand>
        <name>ATP</name>
        <dbReference type="ChEBI" id="CHEBI:30616"/>
    </ligand>
</feature>
<dbReference type="InterPro" id="IPR041445">
    <property type="entry name" value="AAA_lid_4"/>
</dbReference>
<keyword evidence="3 9" id="KW-0227">DNA damage</keyword>
<evidence type="ECO:0000313" key="11">
    <source>
        <dbReference type="EMBL" id="MBK2065336.1"/>
    </source>
</evidence>
<dbReference type="PANTHER" id="PTHR42848">
    <property type="match status" value="1"/>
</dbReference>
<dbReference type="Proteomes" id="UP000701999">
    <property type="component" value="Unassembled WGS sequence"/>
</dbReference>
<name>A0A9Q2KSJ1_9GAMM</name>
<dbReference type="RefSeq" id="WP_159185033.1">
    <property type="nucleotide sequence ID" value="NZ_JACVJL010000127.1"/>
</dbReference>
<dbReference type="InterPro" id="IPR004605">
    <property type="entry name" value="DNA_helicase_Holl-junc_RuvB"/>
</dbReference>
<comment type="caution">
    <text evidence="9">Lacks conserved residue(s) required for the propagation of feature annotation.</text>
</comment>
<comment type="function">
    <text evidence="9">The RuvA-RuvB-RuvC complex processes Holliday junction (HJ) DNA during genetic recombination and DNA repair, while the RuvA-RuvB complex plays an important role in the rescue of blocked DNA replication forks via replication fork reversal (RFR). RuvA specifically binds to HJ cruciform DNA, conferring on it an open structure. The RuvB hexamer acts as an ATP-dependent pump, pulling dsDNA into and through the RuvAB complex. RuvB forms 2 homohexamers on either side of HJ DNA bound by 1 or 2 RuvA tetramers; 4 subunits per hexamer contact DNA at a time. Coordinated motions by a converter formed by DNA-disengaged RuvB subunits stimulates ATP hydrolysis and nucleotide exchange. Immobilization of the converter enables RuvB to convert the ATP-contained energy into a lever motion, pulling 2 nucleotides of DNA out of the RuvA tetramer per ATP hydrolyzed, thus driving DNA branch migration. The RuvB motors rotate together with the DNA substrate, which together with the progressing nucleotide cycle form the mechanistic basis for DNA recombination by continuous HJ branch migration. Branch migration allows RuvC to scan DNA until it finds its consensus sequence, where it cleaves and resolves cruciform DNA.</text>
</comment>
<dbReference type="SMART" id="SM00382">
    <property type="entry name" value="AAA"/>
    <property type="match status" value="1"/>
</dbReference>
<dbReference type="Gene3D" id="1.10.10.10">
    <property type="entry name" value="Winged helix-like DNA-binding domain superfamily/Winged helix DNA-binding domain"/>
    <property type="match status" value="1"/>
</dbReference>
<keyword evidence="1 9" id="KW-0963">Cytoplasm</keyword>
<dbReference type="GO" id="GO:0005737">
    <property type="term" value="C:cytoplasm"/>
    <property type="evidence" value="ECO:0007669"/>
    <property type="project" value="UniProtKB-SubCell"/>
</dbReference>
<dbReference type="NCBIfam" id="TIGR00635">
    <property type="entry name" value="ruvB"/>
    <property type="match status" value="1"/>
</dbReference>
<feature type="binding site" evidence="9">
    <location>
        <begin position="133"/>
        <end position="135"/>
    </location>
    <ligand>
        <name>ATP</name>
        <dbReference type="ChEBI" id="CHEBI:30616"/>
    </ligand>
</feature>
<protein>
    <recommendedName>
        <fullName evidence="9">Holliday junction branch migration complex subunit RuvB</fullName>
        <ecNumber evidence="9">3.6.4.-</ecNumber>
    </recommendedName>
</protein>